<dbReference type="OrthoDB" id="329078at2"/>
<evidence type="ECO:0000313" key="3">
    <source>
        <dbReference type="Proteomes" id="UP000184212"/>
    </source>
</evidence>
<keyword evidence="1" id="KW-1133">Transmembrane helix</keyword>
<dbReference type="InterPro" id="IPR029377">
    <property type="entry name" value="TMEM220"/>
</dbReference>
<dbReference type="Pfam" id="PF15071">
    <property type="entry name" value="TMEM220"/>
    <property type="match status" value="1"/>
</dbReference>
<keyword evidence="1 2" id="KW-0812">Transmembrane</keyword>
<dbReference type="PANTHER" id="PTHR34262:SF1">
    <property type="entry name" value="TRANSMEMBRANE PROTEIN 220"/>
    <property type="match status" value="1"/>
</dbReference>
<gene>
    <name evidence="2" type="ORF">SAMN04488109_0514</name>
</gene>
<feature type="transmembrane region" description="Helical" evidence="1">
    <location>
        <begin position="51"/>
        <end position="71"/>
    </location>
</feature>
<name>A0A1M5K9B8_9BACT</name>
<sequence>MRILNFLLAIMFVVFAFLQLNDPDPVIWILIYGAMAVLSVMAIFEFYPVKFIIGLGIVYIAYSVVYIPGVMEWLRQDDRSALFDDVAKMEHLYIEESREFLGLMICVAVLIFYWMRAKKFSKR</sequence>
<dbReference type="STRING" id="947013.SAMN04488109_0514"/>
<dbReference type="RefSeq" id="WP_073130795.1">
    <property type="nucleotide sequence ID" value="NZ_FQWQ01000001.1"/>
</dbReference>
<keyword evidence="3" id="KW-1185">Reference proteome</keyword>
<feature type="transmembrane region" description="Helical" evidence="1">
    <location>
        <begin position="100"/>
        <end position="117"/>
    </location>
</feature>
<reference evidence="2 3" key="1">
    <citation type="submission" date="2016-11" db="EMBL/GenBank/DDBJ databases">
        <authorList>
            <person name="Jaros S."/>
            <person name="Januszkiewicz K."/>
            <person name="Wedrychowicz H."/>
        </authorList>
    </citation>
    <scope>NUCLEOTIDE SEQUENCE [LARGE SCALE GENOMIC DNA]</scope>
    <source>
        <strain evidence="2 3">DSM 24574</strain>
    </source>
</reference>
<keyword evidence="1" id="KW-0472">Membrane</keyword>
<proteinExistence type="predicted"/>
<evidence type="ECO:0000256" key="1">
    <source>
        <dbReference type="SAM" id="Phobius"/>
    </source>
</evidence>
<feature type="transmembrane region" description="Helical" evidence="1">
    <location>
        <begin position="26"/>
        <end position="44"/>
    </location>
</feature>
<organism evidence="2 3">
    <name type="scientific">Chryseolinea serpens</name>
    <dbReference type="NCBI Taxonomy" id="947013"/>
    <lineage>
        <taxon>Bacteria</taxon>
        <taxon>Pseudomonadati</taxon>
        <taxon>Bacteroidota</taxon>
        <taxon>Cytophagia</taxon>
        <taxon>Cytophagales</taxon>
        <taxon>Fulvivirgaceae</taxon>
        <taxon>Chryseolinea</taxon>
    </lineage>
</organism>
<dbReference type="PANTHER" id="PTHR34262">
    <property type="entry name" value="TRANSMEMBRANE PROTEIN 220"/>
    <property type="match status" value="1"/>
</dbReference>
<evidence type="ECO:0000313" key="2">
    <source>
        <dbReference type="EMBL" id="SHG49367.1"/>
    </source>
</evidence>
<dbReference type="EMBL" id="FQWQ01000001">
    <property type="protein sequence ID" value="SHG49367.1"/>
    <property type="molecule type" value="Genomic_DNA"/>
</dbReference>
<dbReference type="AlphaFoldDB" id="A0A1M5K9B8"/>
<dbReference type="Proteomes" id="UP000184212">
    <property type="component" value="Unassembled WGS sequence"/>
</dbReference>
<accession>A0A1M5K9B8</accession>
<protein>
    <submittedName>
        <fullName evidence="2">Transmembrane family 220, helix</fullName>
    </submittedName>
</protein>